<dbReference type="EMBL" id="CP022990">
    <property type="protein sequence ID" value="ASW03005.1"/>
    <property type="molecule type" value="Genomic_DNA"/>
</dbReference>
<dbReference type="PANTHER" id="PTHR30537:SF5">
    <property type="entry name" value="HTH-TYPE TRANSCRIPTIONAL ACTIVATOR TTDR-RELATED"/>
    <property type="match status" value="1"/>
</dbReference>
<dbReference type="Pfam" id="PF03466">
    <property type="entry name" value="LysR_substrate"/>
    <property type="match status" value="1"/>
</dbReference>
<dbReference type="InterPro" id="IPR005119">
    <property type="entry name" value="LysR_subst-bd"/>
</dbReference>
<dbReference type="InterPro" id="IPR000847">
    <property type="entry name" value="LysR_HTH_N"/>
</dbReference>
<evidence type="ECO:0000313" key="7">
    <source>
        <dbReference type="Proteomes" id="UP000215158"/>
    </source>
</evidence>
<evidence type="ECO:0000256" key="1">
    <source>
        <dbReference type="ARBA" id="ARBA00009437"/>
    </source>
</evidence>
<dbReference type="Gene3D" id="1.10.10.10">
    <property type="entry name" value="Winged helix-like DNA-binding domain superfamily/Winged helix DNA-binding domain"/>
    <property type="match status" value="1"/>
</dbReference>
<reference evidence="6 7" key="1">
    <citation type="submission" date="2017-08" db="EMBL/GenBank/DDBJ databases">
        <title>Identification and genetic characteristics of simultaneous BTEX- and naphthalene-degrading Paraburkholderia sp. BN5 isolated from petroleum-contaminated soil.</title>
        <authorList>
            <person name="Lee Y."/>
            <person name="Jeon C.O."/>
        </authorList>
    </citation>
    <scope>NUCLEOTIDE SEQUENCE [LARGE SCALE GENOMIC DNA]</scope>
    <source>
        <strain evidence="6 7">BN5</strain>
    </source>
</reference>
<dbReference type="PANTHER" id="PTHR30537">
    <property type="entry name" value="HTH-TYPE TRANSCRIPTIONAL REGULATOR"/>
    <property type="match status" value="1"/>
</dbReference>
<dbReference type="SUPFAM" id="SSF46785">
    <property type="entry name" value="Winged helix' DNA-binding domain"/>
    <property type="match status" value="1"/>
</dbReference>
<dbReference type="KEGG" id="parb:CJU94_29995"/>
<dbReference type="FunFam" id="1.10.10.10:FF:000001">
    <property type="entry name" value="LysR family transcriptional regulator"/>
    <property type="match status" value="1"/>
</dbReference>
<keyword evidence="3" id="KW-0238">DNA-binding</keyword>
<proteinExistence type="inferred from homology"/>
<keyword evidence="2" id="KW-0805">Transcription regulation</keyword>
<dbReference type="Gene3D" id="3.40.190.290">
    <property type="match status" value="1"/>
</dbReference>
<dbReference type="GO" id="GO:0043565">
    <property type="term" value="F:sequence-specific DNA binding"/>
    <property type="evidence" value="ECO:0007669"/>
    <property type="project" value="TreeGrafter"/>
</dbReference>
<evidence type="ECO:0000313" key="6">
    <source>
        <dbReference type="EMBL" id="ASW03005.1"/>
    </source>
</evidence>
<evidence type="ECO:0000256" key="3">
    <source>
        <dbReference type="ARBA" id="ARBA00023125"/>
    </source>
</evidence>
<evidence type="ECO:0000259" key="5">
    <source>
        <dbReference type="PROSITE" id="PS50931"/>
    </source>
</evidence>
<dbReference type="PROSITE" id="PS50931">
    <property type="entry name" value="HTH_LYSR"/>
    <property type="match status" value="1"/>
</dbReference>
<dbReference type="Pfam" id="PF00126">
    <property type="entry name" value="HTH_1"/>
    <property type="match status" value="1"/>
</dbReference>
<gene>
    <name evidence="6" type="ORF">CJU94_29995</name>
</gene>
<dbReference type="Proteomes" id="UP000215158">
    <property type="component" value="Chromosome 2"/>
</dbReference>
<dbReference type="InterPro" id="IPR058163">
    <property type="entry name" value="LysR-type_TF_proteobact-type"/>
</dbReference>
<accession>A0A248VVU7</accession>
<evidence type="ECO:0000256" key="4">
    <source>
        <dbReference type="ARBA" id="ARBA00023163"/>
    </source>
</evidence>
<keyword evidence="4" id="KW-0804">Transcription</keyword>
<feature type="domain" description="HTH lysR-type" evidence="5">
    <location>
        <begin position="1"/>
        <end position="59"/>
    </location>
</feature>
<dbReference type="GO" id="GO:0006351">
    <property type="term" value="P:DNA-templated transcription"/>
    <property type="evidence" value="ECO:0007669"/>
    <property type="project" value="TreeGrafter"/>
</dbReference>
<sequence length="305" mass="33845">MDRLRAFEVFVTVVSRGSFTRAADVLETSPANVTRYVNELEAHLGTRLLNRTSRKLSLTEGGETFYSRCKSILDDVAETEGLVSSASIEPRGRLRINAPVSFGILHLAPLWSEFMRKYPEVELDISLIDRVVDIVDEGYDLAIRISHAGSTNYASRKLATSKNILCASPAYLTRYGHPAAPADLIGHRCIGYSYAATGDEWQLIDSERKAHIVKVNYRMRTNNGDTARAAALAGQGVIWQPTFLVGDDLRAGNLIRILPAYRLPDIDVLALYPSRRHMSAKMRALIDFLVDAFGGVPPWDRANHA</sequence>
<dbReference type="GO" id="GO:0003700">
    <property type="term" value="F:DNA-binding transcription factor activity"/>
    <property type="evidence" value="ECO:0007669"/>
    <property type="project" value="InterPro"/>
</dbReference>
<dbReference type="SUPFAM" id="SSF53850">
    <property type="entry name" value="Periplasmic binding protein-like II"/>
    <property type="match status" value="1"/>
</dbReference>
<dbReference type="InterPro" id="IPR036390">
    <property type="entry name" value="WH_DNA-bd_sf"/>
</dbReference>
<name>A0A248VVU7_9BURK</name>
<dbReference type="AlphaFoldDB" id="A0A248VVU7"/>
<evidence type="ECO:0000256" key="2">
    <source>
        <dbReference type="ARBA" id="ARBA00023015"/>
    </source>
</evidence>
<keyword evidence="7" id="KW-1185">Reference proteome</keyword>
<dbReference type="CDD" id="cd08422">
    <property type="entry name" value="PBP2_CrgA_like"/>
    <property type="match status" value="1"/>
</dbReference>
<comment type="similarity">
    <text evidence="1">Belongs to the LysR transcriptional regulatory family.</text>
</comment>
<dbReference type="OrthoDB" id="9026421at2"/>
<dbReference type="RefSeq" id="WP_095422855.1">
    <property type="nucleotide sequence ID" value="NZ_CP022990.1"/>
</dbReference>
<organism evidence="6 7">
    <name type="scientific">Paraburkholderia aromaticivorans</name>
    <dbReference type="NCBI Taxonomy" id="2026199"/>
    <lineage>
        <taxon>Bacteria</taxon>
        <taxon>Pseudomonadati</taxon>
        <taxon>Pseudomonadota</taxon>
        <taxon>Betaproteobacteria</taxon>
        <taxon>Burkholderiales</taxon>
        <taxon>Burkholderiaceae</taxon>
        <taxon>Paraburkholderia</taxon>
    </lineage>
</organism>
<dbReference type="InterPro" id="IPR036388">
    <property type="entry name" value="WH-like_DNA-bd_sf"/>
</dbReference>
<protein>
    <submittedName>
        <fullName evidence="6">LysR family transcriptional regulator</fullName>
    </submittedName>
</protein>
<dbReference type="FunFam" id="3.40.190.290:FF:000001">
    <property type="entry name" value="Transcriptional regulator, LysR family"/>
    <property type="match status" value="1"/>
</dbReference>